<reference evidence="2" key="1">
    <citation type="submission" date="2021-03" db="EMBL/GenBank/DDBJ databases">
        <authorList>
            <person name="Tagirdzhanova G."/>
        </authorList>
    </citation>
    <scope>NUCLEOTIDE SEQUENCE</scope>
</reference>
<comment type="caution">
    <text evidence="2">The sequence shown here is derived from an EMBL/GenBank/DDBJ whole genome shotgun (WGS) entry which is preliminary data.</text>
</comment>
<sequence>MDNHENDVSVAVSGTSAEQPDETFDDSWPVGTLIGARSALSTPSTATVQVVAVPRFQVIYVNHCATIYYGCGVHTIALNPPPKPRFKSQKISPIHDLQDLGNKKTSNINIL</sequence>
<evidence type="ECO:0000256" key="1">
    <source>
        <dbReference type="SAM" id="MobiDB-lite"/>
    </source>
</evidence>
<organism evidence="2 3">
    <name type="scientific">Heterodermia speciosa</name>
    <dbReference type="NCBI Taxonomy" id="116794"/>
    <lineage>
        <taxon>Eukaryota</taxon>
        <taxon>Fungi</taxon>
        <taxon>Dikarya</taxon>
        <taxon>Ascomycota</taxon>
        <taxon>Pezizomycotina</taxon>
        <taxon>Lecanoromycetes</taxon>
        <taxon>OSLEUM clade</taxon>
        <taxon>Lecanoromycetidae</taxon>
        <taxon>Caliciales</taxon>
        <taxon>Physciaceae</taxon>
        <taxon>Heterodermia</taxon>
    </lineage>
</organism>
<name>A0A8H3IS22_9LECA</name>
<gene>
    <name evidence="2" type="ORF">HETSPECPRED_005798</name>
</gene>
<dbReference type="Proteomes" id="UP000664521">
    <property type="component" value="Unassembled WGS sequence"/>
</dbReference>
<dbReference type="EMBL" id="CAJPDS010000038">
    <property type="protein sequence ID" value="CAF9925295.1"/>
    <property type="molecule type" value="Genomic_DNA"/>
</dbReference>
<accession>A0A8H3IS22</accession>
<dbReference type="AlphaFoldDB" id="A0A8H3IS22"/>
<protein>
    <submittedName>
        <fullName evidence="2">Uncharacterized protein</fullName>
    </submittedName>
</protein>
<proteinExistence type="predicted"/>
<evidence type="ECO:0000313" key="2">
    <source>
        <dbReference type="EMBL" id="CAF9925295.1"/>
    </source>
</evidence>
<evidence type="ECO:0000313" key="3">
    <source>
        <dbReference type="Proteomes" id="UP000664521"/>
    </source>
</evidence>
<keyword evidence="3" id="KW-1185">Reference proteome</keyword>
<feature type="region of interest" description="Disordered" evidence="1">
    <location>
        <begin position="1"/>
        <end position="26"/>
    </location>
</feature>